<organism evidence="2 3">
    <name type="scientific">Ignelater luminosus</name>
    <name type="common">Cucubano</name>
    <name type="synonym">Pyrophorus luminosus</name>
    <dbReference type="NCBI Taxonomy" id="2038154"/>
    <lineage>
        <taxon>Eukaryota</taxon>
        <taxon>Metazoa</taxon>
        <taxon>Ecdysozoa</taxon>
        <taxon>Arthropoda</taxon>
        <taxon>Hexapoda</taxon>
        <taxon>Insecta</taxon>
        <taxon>Pterygota</taxon>
        <taxon>Neoptera</taxon>
        <taxon>Endopterygota</taxon>
        <taxon>Coleoptera</taxon>
        <taxon>Polyphaga</taxon>
        <taxon>Elateriformia</taxon>
        <taxon>Elateroidea</taxon>
        <taxon>Elateridae</taxon>
        <taxon>Agrypninae</taxon>
        <taxon>Pyrophorini</taxon>
        <taxon>Ignelater</taxon>
    </lineage>
</organism>
<protein>
    <submittedName>
        <fullName evidence="2">Uncharacterized protein</fullName>
    </submittedName>
</protein>
<sequence length="284" mass="33164">MSDSKNSNSGNSDIEEHRKRVKNIQNWKNNKRKQARLAGKAYQKNEQDTFLISLIEVKPTERKRKRKDDSTVSKENSFKYFVMQNNSRIPVCKKAYMSLHALAQSTVQRLKAILVSGESPRDMRGKHNTRSHVLPTETIIKIKEHIASFPTKTTHYGSKDISYLDARLTVKTMHVLFIKQYPELQNRVKYEYYLKYFNKNFALRFGRPQVDVCSTCEALGVKLRDTHLNNNAKRVSAAEFIVHKRRAKKFYNKLQEVQKMCETDPKVAGFRFDYMQNLPLPSIP</sequence>
<dbReference type="Proteomes" id="UP000801492">
    <property type="component" value="Unassembled WGS sequence"/>
</dbReference>
<proteinExistence type="predicted"/>
<name>A0A8K0CZL0_IGNLU</name>
<gene>
    <name evidence="2" type="ORF">ILUMI_12442</name>
</gene>
<accession>A0A8K0CZL0</accession>
<dbReference type="PANTHER" id="PTHR10773:SF19">
    <property type="match status" value="1"/>
</dbReference>
<feature type="region of interest" description="Disordered" evidence="1">
    <location>
        <begin position="1"/>
        <end position="32"/>
    </location>
</feature>
<evidence type="ECO:0000313" key="3">
    <source>
        <dbReference type="Proteomes" id="UP000801492"/>
    </source>
</evidence>
<feature type="non-terminal residue" evidence="2">
    <location>
        <position position="284"/>
    </location>
</feature>
<comment type="caution">
    <text evidence="2">The sequence shown here is derived from an EMBL/GenBank/DDBJ whole genome shotgun (WGS) entry which is preliminary data.</text>
</comment>
<evidence type="ECO:0000313" key="2">
    <source>
        <dbReference type="EMBL" id="KAF2893748.1"/>
    </source>
</evidence>
<feature type="compositionally biased region" description="Low complexity" evidence="1">
    <location>
        <begin position="1"/>
        <end position="12"/>
    </location>
</feature>
<dbReference type="PANTHER" id="PTHR10773">
    <property type="entry name" value="DNA-DIRECTED RNA POLYMERASES I, II, AND III SUBUNIT RPABC2"/>
    <property type="match status" value="1"/>
</dbReference>
<keyword evidence="3" id="KW-1185">Reference proteome</keyword>
<reference evidence="2" key="1">
    <citation type="submission" date="2019-08" db="EMBL/GenBank/DDBJ databases">
        <title>The genome of the North American firefly Photinus pyralis.</title>
        <authorList>
            <consortium name="Photinus pyralis genome working group"/>
            <person name="Fallon T.R."/>
            <person name="Sander Lower S.E."/>
            <person name="Weng J.-K."/>
        </authorList>
    </citation>
    <scope>NUCLEOTIDE SEQUENCE</scope>
    <source>
        <strain evidence="2">TRF0915ILg1</strain>
        <tissue evidence="2">Whole body</tissue>
    </source>
</reference>
<evidence type="ECO:0000256" key="1">
    <source>
        <dbReference type="SAM" id="MobiDB-lite"/>
    </source>
</evidence>
<dbReference type="OrthoDB" id="7475343at2759"/>
<dbReference type="AlphaFoldDB" id="A0A8K0CZL0"/>
<dbReference type="EMBL" id="VTPC01007696">
    <property type="protein sequence ID" value="KAF2893748.1"/>
    <property type="molecule type" value="Genomic_DNA"/>
</dbReference>